<evidence type="ECO:0000256" key="2">
    <source>
        <dbReference type="ARBA" id="ARBA00023054"/>
    </source>
</evidence>
<feature type="domain" description="Dynein regulatory complex protein 1/2 N-terminal" evidence="5">
    <location>
        <begin position="97"/>
        <end position="198"/>
    </location>
</feature>
<organism evidence="7 8">
    <name type="scientific">Zophobas morio</name>
    <dbReference type="NCBI Taxonomy" id="2755281"/>
    <lineage>
        <taxon>Eukaryota</taxon>
        <taxon>Metazoa</taxon>
        <taxon>Ecdysozoa</taxon>
        <taxon>Arthropoda</taxon>
        <taxon>Hexapoda</taxon>
        <taxon>Insecta</taxon>
        <taxon>Pterygota</taxon>
        <taxon>Neoptera</taxon>
        <taxon>Endopterygota</taxon>
        <taxon>Coleoptera</taxon>
        <taxon>Polyphaga</taxon>
        <taxon>Cucujiformia</taxon>
        <taxon>Tenebrionidae</taxon>
        <taxon>Zophobas</taxon>
    </lineage>
</organism>
<evidence type="ECO:0000256" key="1">
    <source>
        <dbReference type="ARBA" id="ARBA00009688"/>
    </source>
</evidence>
<evidence type="ECO:0000259" key="5">
    <source>
        <dbReference type="Pfam" id="PF14772"/>
    </source>
</evidence>
<comment type="similarity">
    <text evidence="1">Belongs to the DRC1 family.</text>
</comment>
<dbReference type="Pfam" id="PF14775">
    <property type="entry name" value="NYD-SP28_assoc"/>
    <property type="match status" value="1"/>
</dbReference>
<gene>
    <name evidence="7" type="ORF">Zmor_012757</name>
</gene>
<dbReference type="GO" id="GO:0060285">
    <property type="term" value="P:cilium-dependent cell motility"/>
    <property type="evidence" value="ECO:0007669"/>
    <property type="project" value="TreeGrafter"/>
</dbReference>
<dbReference type="GO" id="GO:0003352">
    <property type="term" value="P:regulation of cilium movement"/>
    <property type="evidence" value="ECO:0007669"/>
    <property type="project" value="TreeGrafter"/>
</dbReference>
<dbReference type="AlphaFoldDB" id="A0AA38IE52"/>
<comment type="caution">
    <text evidence="7">The sequence shown here is derived from an EMBL/GenBank/DDBJ whole genome shotgun (WGS) entry which is preliminary data.</text>
</comment>
<accession>A0AA38IE52</accession>
<dbReference type="EMBL" id="JALNTZ010000004">
    <property type="protein sequence ID" value="KAJ3653509.1"/>
    <property type="molecule type" value="Genomic_DNA"/>
</dbReference>
<feature type="domain" description="Dynein regulatory complex protein 1 C-terminal" evidence="6">
    <location>
        <begin position="717"/>
        <end position="775"/>
    </location>
</feature>
<reference evidence="7" key="1">
    <citation type="journal article" date="2023" name="G3 (Bethesda)">
        <title>Whole genome assemblies of Zophobas morio and Tenebrio molitor.</title>
        <authorList>
            <person name="Kaur S."/>
            <person name="Stinson S.A."/>
            <person name="diCenzo G.C."/>
        </authorList>
    </citation>
    <scope>NUCLEOTIDE SEQUENCE</scope>
    <source>
        <strain evidence="7">QUZm001</strain>
    </source>
</reference>
<feature type="coiled-coil region" evidence="3">
    <location>
        <begin position="118"/>
        <end position="208"/>
    </location>
</feature>
<feature type="coiled-coil region" evidence="3">
    <location>
        <begin position="332"/>
        <end position="384"/>
    </location>
</feature>
<dbReference type="InterPro" id="IPR039750">
    <property type="entry name" value="DRC1/DRC2"/>
</dbReference>
<dbReference type="Pfam" id="PF14772">
    <property type="entry name" value="NYD-SP28"/>
    <property type="match status" value="1"/>
</dbReference>
<dbReference type="InterPro" id="IPR029440">
    <property type="entry name" value="DRC1_C"/>
</dbReference>
<name>A0AA38IE52_9CUCU</name>
<evidence type="ECO:0000259" key="6">
    <source>
        <dbReference type="Pfam" id="PF14775"/>
    </source>
</evidence>
<dbReference type="Proteomes" id="UP001168821">
    <property type="component" value="Unassembled WGS sequence"/>
</dbReference>
<evidence type="ECO:0000313" key="8">
    <source>
        <dbReference type="Proteomes" id="UP001168821"/>
    </source>
</evidence>
<dbReference type="PANTHER" id="PTHR21625">
    <property type="entry name" value="NYD-SP28 PROTEIN"/>
    <property type="match status" value="1"/>
</dbReference>
<proteinExistence type="inferred from homology"/>
<protein>
    <recommendedName>
        <fullName evidence="9">Dynein regulatory complex protein 1</fullName>
    </recommendedName>
</protein>
<dbReference type="GO" id="GO:0070286">
    <property type="term" value="P:axonemal dynein complex assembly"/>
    <property type="evidence" value="ECO:0007669"/>
    <property type="project" value="InterPro"/>
</dbReference>
<feature type="region of interest" description="Disordered" evidence="4">
    <location>
        <begin position="1"/>
        <end position="20"/>
    </location>
</feature>
<evidence type="ECO:0008006" key="9">
    <source>
        <dbReference type="Google" id="ProtNLM"/>
    </source>
</evidence>
<feature type="coiled-coil region" evidence="3">
    <location>
        <begin position="279"/>
        <end position="306"/>
    </location>
</feature>
<feature type="compositionally biased region" description="Basic and acidic residues" evidence="4">
    <location>
        <begin position="1"/>
        <end position="14"/>
    </location>
</feature>
<evidence type="ECO:0000256" key="3">
    <source>
        <dbReference type="SAM" id="Coils"/>
    </source>
</evidence>
<dbReference type="InterPro" id="IPR039505">
    <property type="entry name" value="DRC1/2_N"/>
</dbReference>
<keyword evidence="2 3" id="KW-0175">Coiled coil</keyword>
<dbReference type="GO" id="GO:0005858">
    <property type="term" value="C:axonemal dynein complex"/>
    <property type="evidence" value="ECO:0007669"/>
    <property type="project" value="InterPro"/>
</dbReference>
<evidence type="ECO:0000256" key="4">
    <source>
        <dbReference type="SAM" id="MobiDB-lite"/>
    </source>
</evidence>
<evidence type="ECO:0000313" key="7">
    <source>
        <dbReference type="EMBL" id="KAJ3653509.1"/>
    </source>
</evidence>
<keyword evidence="8" id="KW-1185">Reference proteome</keyword>
<dbReference type="PANTHER" id="PTHR21625:SF1">
    <property type="entry name" value="DYNEIN REGULATORY COMPLEX PROTEIN 1"/>
    <property type="match status" value="1"/>
</dbReference>
<sequence>MEKDEEDEASKNEDYEPTVFSHNPTERIMARQIRIQRRVDALRKAKELVEAQERAGDNVTLESEVPKTNIDLQVDKSLELLEKLILEGEEHVTNVRVATEAREADRREREGFGKGKLLQQLEEEAASAADMFNEIAEKWSGILKYNDPLHISDDIQSQKEKCDELIKEKNAIIADLREKLKKAEINFAVDQRKQVEDVNSVAKRIENQIIIMRKAYRQELQMVEDVIKAERQILIETNNKKWDELHKKRDQEEKSNADLRSEDYWKFVQDMDNVNRDFQELYRTTTIKLENECDELQREYERIKRDAIMNSEKLDYNYQILKKREDENLIIKSQQKRRINKLQDIINSLRKKNNDYHTQTTQQIEKLTVEIKKLCKNILDIENKADHLAAVNNEKFKKIWNMNKKRADELFTRVLDIDKVLHEQQLGLEWTPPEYTLPPKMLLDTTKTTSTTKIKNKTKSTSAGFEGDLEQDTDYENSVVYKRTIRHILNLIADKTGFLIEDVLHKILEPYLEYERTLVKVDNVFAALHLKEKSNIDVLFEFFFPYMFCPICNVAPEKITGEDESVVHVHEMEPVNLAELTSENKTKSSDGGTVDLSIDLQHVDPSQGGTIVEVGPLTVTIFDENLKGECRGPDKSAVENAKDVESYSLSGDLRTGTILCQYQHPLMISSVYVLKALKEFLSKYHIPKAGMPTMSIRLGFKRSTMSRLILPGDVEVYWEKYLKLFPDDREQLWNSLLEGLKKYHELLKARKTASEEVVSLRRQNLDLRRVFANYIHKNDIPY</sequence>